<dbReference type="PANTHER" id="PTHR48103">
    <property type="entry name" value="MIDASIN-RELATED"/>
    <property type="match status" value="1"/>
</dbReference>
<dbReference type="PROSITE" id="PS50234">
    <property type="entry name" value="VWFA"/>
    <property type="match status" value="1"/>
</dbReference>
<dbReference type="SUPFAM" id="SSF53300">
    <property type="entry name" value="vWA-like"/>
    <property type="match status" value="1"/>
</dbReference>
<dbReference type="Gene3D" id="3.40.50.300">
    <property type="entry name" value="P-loop containing nucleotide triphosphate hydrolases"/>
    <property type="match status" value="6"/>
</dbReference>
<reference evidence="14 15" key="1">
    <citation type="submission" date="2017-03" db="EMBL/GenBank/DDBJ databases">
        <title>Genomes of endolithic fungi from Antarctica.</title>
        <authorList>
            <person name="Coleine C."/>
            <person name="Masonjones S."/>
            <person name="Stajich J.E."/>
        </authorList>
    </citation>
    <scope>NUCLEOTIDE SEQUENCE [LARGE SCALE GENOMIC DNA]</scope>
    <source>
        <strain evidence="14 15">CCFEE 6315</strain>
    </source>
</reference>
<keyword evidence="15" id="KW-1185">Reference proteome</keyword>
<feature type="region of interest" description="Disordered" evidence="12">
    <location>
        <begin position="3949"/>
        <end position="4455"/>
    </location>
</feature>
<feature type="compositionally biased region" description="Low complexity" evidence="12">
    <location>
        <begin position="4378"/>
        <end position="4389"/>
    </location>
</feature>
<evidence type="ECO:0000256" key="9">
    <source>
        <dbReference type="ARBA" id="ARBA00023242"/>
    </source>
</evidence>
<evidence type="ECO:0000256" key="11">
    <source>
        <dbReference type="SAM" id="Coils"/>
    </source>
</evidence>
<dbReference type="FunFam" id="3.40.50.300:FF:000142">
    <property type="entry name" value="Midasin"/>
    <property type="match status" value="1"/>
</dbReference>
<dbReference type="SUPFAM" id="SSF52540">
    <property type="entry name" value="P-loop containing nucleoside triphosphate hydrolases"/>
    <property type="match status" value="6"/>
</dbReference>
<dbReference type="GO" id="GO:0000055">
    <property type="term" value="P:ribosomal large subunit export from nucleus"/>
    <property type="evidence" value="ECO:0007669"/>
    <property type="project" value="TreeGrafter"/>
</dbReference>
<evidence type="ECO:0000256" key="3">
    <source>
        <dbReference type="ARBA" id="ARBA00007188"/>
    </source>
</evidence>
<dbReference type="GO" id="GO:0005730">
    <property type="term" value="C:nucleolus"/>
    <property type="evidence" value="ECO:0007669"/>
    <property type="project" value="UniProtKB-SubCell"/>
</dbReference>
<dbReference type="EMBL" id="NAJL01000038">
    <property type="protein sequence ID" value="TKA25075.1"/>
    <property type="molecule type" value="Genomic_DNA"/>
</dbReference>
<dbReference type="FunFam" id="3.40.50.300:FF:001368">
    <property type="entry name" value="Midasin"/>
    <property type="match status" value="1"/>
</dbReference>
<dbReference type="FunFam" id="3.40.50.300:FF:000712">
    <property type="entry name" value="Midasin"/>
    <property type="match status" value="1"/>
</dbReference>
<evidence type="ECO:0000256" key="10">
    <source>
        <dbReference type="PIRNR" id="PIRNR010340"/>
    </source>
</evidence>
<dbReference type="GO" id="GO:0016887">
    <property type="term" value="F:ATP hydrolysis activity"/>
    <property type="evidence" value="ECO:0007669"/>
    <property type="project" value="InterPro"/>
</dbReference>
<dbReference type="Pfam" id="PF21108">
    <property type="entry name" value="MDN1_4th"/>
    <property type="match status" value="1"/>
</dbReference>
<dbReference type="PIRSF" id="PIRSF010340">
    <property type="entry name" value="Midasin"/>
    <property type="match status" value="1"/>
</dbReference>
<feature type="compositionally biased region" description="Basic and acidic residues" evidence="12">
    <location>
        <begin position="4335"/>
        <end position="4361"/>
    </location>
</feature>
<feature type="coiled-coil region" evidence="11">
    <location>
        <begin position="4481"/>
        <end position="4508"/>
    </location>
</feature>
<dbReference type="InterPro" id="IPR036465">
    <property type="entry name" value="vWFA_dom_sf"/>
</dbReference>
<keyword evidence="5" id="KW-0597">Phosphoprotein</keyword>
<feature type="domain" description="VWFA" evidence="13">
    <location>
        <begin position="4576"/>
        <end position="4783"/>
    </location>
</feature>
<dbReference type="CDD" id="cd00009">
    <property type="entry name" value="AAA"/>
    <property type="match status" value="2"/>
</dbReference>
<dbReference type="InterPro" id="IPR040848">
    <property type="entry name" value="AAA_lid_7"/>
</dbReference>
<comment type="subcellular location">
    <subcellularLocation>
        <location evidence="1">Nucleus</location>
        <location evidence="1">Nucleolus</location>
    </subcellularLocation>
    <subcellularLocation>
        <location evidence="2">Nucleus</location>
        <location evidence="2">Nucleoplasm</location>
    </subcellularLocation>
</comment>
<feature type="compositionally biased region" description="Basic and acidic residues" evidence="12">
    <location>
        <begin position="3954"/>
        <end position="3964"/>
    </location>
</feature>
<evidence type="ECO:0000256" key="4">
    <source>
        <dbReference type="ARBA" id="ARBA00017143"/>
    </source>
</evidence>
<name>A0A4U0TTB2_9PEZI</name>
<evidence type="ECO:0000256" key="7">
    <source>
        <dbReference type="ARBA" id="ARBA00022840"/>
    </source>
</evidence>
<dbReference type="Pfam" id="PF07728">
    <property type="entry name" value="AAA_5"/>
    <property type="match status" value="9"/>
</dbReference>
<evidence type="ECO:0000256" key="12">
    <source>
        <dbReference type="SAM" id="MobiDB-lite"/>
    </source>
</evidence>
<keyword evidence="6 10" id="KW-0547">Nucleotide-binding</keyword>
<evidence type="ECO:0000259" key="13">
    <source>
        <dbReference type="PROSITE" id="PS50234"/>
    </source>
</evidence>
<evidence type="ECO:0000256" key="5">
    <source>
        <dbReference type="ARBA" id="ARBA00022553"/>
    </source>
</evidence>
<evidence type="ECO:0000313" key="15">
    <source>
        <dbReference type="Proteomes" id="UP000308549"/>
    </source>
</evidence>
<feature type="compositionally biased region" description="Acidic residues" evidence="12">
    <location>
        <begin position="4237"/>
        <end position="4255"/>
    </location>
</feature>
<organism evidence="14 15">
    <name type="scientific">Salinomyces thailandicus</name>
    <dbReference type="NCBI Taxonomy" id="706561"/>
    <lineage>
        <taxon>Eukaryota</taxon>
        <taxon>Fungi</taxon>
        <taxon>Dikarya</taxon>
        <taxon>Ascomycota</taxon>
        <taxon>Pezizomycotina</taxon>
        <taxon>Dothideomycetes</taxon>
        <taxon>Dothideomycetidae</taxon>
        <taxon>Mycosphaerellales</taxon>
        <taxon>Teratosphaeriaceae</taxon>
        <taxon>Salinomyces</taxon>
    </lineage>
</organism>
<evidence type="ECO:0000256" key="2">
    <source>
        <dbReference type="ARBA" id="ARBA00004642"/>
    </source>
</evidence>
<proteinExistence type="inferred from homology"/>
<keyword evidence="7 10" id="KW-0067">ATP-binding</keyword>
<feature type="compositionally biased region" description="Acidic residues" evidence="12">
    <location>
        <begin position="4184"/>
        <end position="4193"/>
    </location>
</feature>
<dbReference type="GO" id="GO:0005654">
    <property type="term" value="C:nucleoplasm"/>
    <property type="evidence" value="ECO:0007669"/>
    <property type="project" value="UniProtKB-SubCell"/>
</dbReference>
<feature type="compositionally biased region" description="Acidic residues" evidence="12">
    <location>
        <begin position="4004"/>
        <end position="4057"/>
    </location>
</feature>
<protein>
    <recommendedName>
        <fullName evidence="4 10">Midasin</fullName>
    </recommendedName>
</protein>
<dbReference type="FunFam" id="3.40.50.300:FF:000582">
    <property type="entry name" value="Midasin"/>
    <property type="match status" value="1"/>
</dbReference>
<keyword evidence="8 10" id="KW-0143">Chaperone</keyword>
<dbReference type="Proteomes" id="UP000308549">
    <property type="component" value="Unassembled WGS sequence"/>
</dbReference>
<dbReference type="SMART" id="SM00382">
    <property type="entry name" value="AAA"/>
    <property type="match status" value="6"/>
</dbReference>
<dbReference type="InterPro" id="IPR002035">
    <property type="entry name" value="VWF_A"/>
</dbReference>
<gene>
    <name evidence="14" type="ORF">B0A50_06139</name>
</gene>
<dbReference type="InterPro" id="IPR027417">
    <property type="entry name" value="P-loop_NTPase"/>
</dbReference>
<comment type="function">
    <text evidence="10">Nuclear chaperone required for maturation and nuclear export of pre-60S ribosome subunits.</text>
</comment>
<dbReference type="InterPro" id="IPR003593">
    <property type="entry name" value="AAA+_ATPase"/>
</dbReference>
<evidence type="ECO:0000256" key="1">
    <source>
        <dbReference type="ARBA" id="ARBA00004604"/>
    </source>
</evidence>
<dbReference type="InterPro" id="IPR012099">
    <property type="entry name" value="Midasin"/>
</dbReference>
<dbReference type="PANTHER" id="PTHR48103:SF2">
    <property type="entry name" value="MIDASIN"/>
    <property type="match status" value="1"/>
</dbReference>
<dbReference type="InterPro" id="IPR041190">
    <property type="entry name" value="Midasin_AAA_lid_5"/>
</dbReference>
<dbReference type="InterPro" id="IPR048617">
    <property type="entry name" value="MDN1_AAA_lid_4"/>
</dbReference>
<sequence length="4794" mass="530268">MECTWDGSLLKLVDSRQLPVEVRQIIEQKACASQYLETISHVAQDARYTDLIFAHCEKFFAHVCASSGITTLARVVPFAKYLEPYAVHSLLHSNLPASEDYEGLSKHLLAVLRLLATDGRTFKSYVSLAGMQALLRHPSRPVVYLAIRILQVLLDAADCWFESMVERYLGEDTPDSHIDGPWDAQIIDYRFLSLWEDQRREKMTKLLRDAREEASRSWSTSVGIIEESAFDLSTALVGGMLLPRSLTDFSHPQSFDSIVPTATTKSNIEKIVSELRDSRPLLLSGLAGSGKSLLVRHLAHRLGKLDTMVTLHLNEQSDAKLLTGVHTSGDDPGTFVWRPGVLTTAVQEGRWVLIEDLDRAPQEIIGTLLPLIESGELFIPSQKQHISAAQGFRILATVRSTLNHRGEATKPLTHMLGARLWHSVSVQMPGVDEQKQIIQQLFPSLSELLPQFMAVHERLQASRERAVLVGQSKTGVMRAISPRDLLKWCHRVNRLLQPQKPFSSNDVDDIFMEAVDCFVGALPDGPAREGMVAVIAEELRIDPQRRDYLQSERDVHYEVDRARISVGRYSLPRAKQQQKVSRSSFSTNPHTSRMLERVAAAVTNRESLLLVGETGVGKTTAVQHLAKHLGKRLEPFNLSQQSEVGDLLGGFKPVTARSLIVPMTDEFDELFRSSFSITKNQQFLELLSKQMAKSNWKGVCKLWQQALKMVDQQRSPSASRHGEAPNKKRKVETKKTPDFARWDDFAAKAVDVERRVSAGTEGFAFSFVEGNIVKAVRNGDWVLLDEINLASPDTLESIADLLDPAAPSLLLTEAGNIERIEAHSDFRVFAAMNPATDVGKKDLPPGIRSRFTELYVESPDKDIKSLQSIVRSYLRVEAAADQAVALDVSRLYQKVIGLAIENKLVDGAGQKPHFSLRTLTRTLTFAKYIAPQCSIRRALYEGFQMSFLTFLDRESERLVQPLLEQHLFGKRTNVRAELQKALRKPEDEHEHVQGWPGSKHWVRRGQEELQDQPHYILTSFIRSNLENLVRAASTRRFPVLIQGPTSSGKTSMIEYLAKRTGHNFVRINNHEHTDLQEYLGTYVSGTDGRLQFQEGILVKALREGHWIVLDELNLAPTDVLEALNRLLDDNRELLVPETQETVRPHENFMLFATQNPAGLYGGRKTLSRAFRNRFLELHFDDIPVDELQEILHRRTQLPESRCKRIVEVYRELSVMRQESRIFEQKSFATLRDLFRWALRTNDTIDQLAANGFMLLAERVRKPEERDALKAIIEKVMGRNGPRGLIDEAALYGDANPEIQAYVANSPERSVVWTKAMRRLYVLVSRAIQNNEPILLVGETGCGKTTVCQMLAHALRQTLHIVNAHQNTETGDLIGSQRPIRNRAAIETSLRQKLVDSPLLQSLQTATSHSTDGLLDAYDQAVASLPVNIKQEHYCSQSHINVQSDRIRYKALFEWVDGSLVQAMKDGAFFLLDEISLADDSVLERINSVLESQRSVLLAEKGSLDAYVTAAPGFEFLATMNPGGDYGKRELSPALRNRFTEIWVPALSDSEDIVQIVTSKLNASTKPYASAIVSFAQWFKARYNTSATSSISVRDALAWAQFTNTFANVDTVAAVVHGAALVYIDTLGANPAGLMTLTGRGLDDERRACLAELSRLISADASASYFASANVTKDERFLHVGPFSISNRTGSSTLPHAFTFDARTTRNNAMRVVRAMQLSKPVMLEGSPGVGKTALITAIASAAGAPLTRINLSEQTDLLDLFGSDAPVEGAATGIFAWRDAPFLRAMKNGEWVLLDEMNLASQSVLEGLNACLDHRGEVYVPELGQAFSKHPDFRLFAAQNPHHQGGGRKGLPASFVNRFTVVYADAFRPDDLMLICQRSFPQIDAKTLNQVIAFVDGLDTEVVHRRRFGANGGPWEFNLRDISRWLILLSSEAGLLKAGNARDFVHLLFVQRFRSPPDRAFVADLFTNLFPDTPPAADLYRNVSSSTLQLGLALLPRHEFKAHSLDILFSICSSATHLRAMESMMLCVQQRWPVILTGPSGSGKTSLLRLLAATTGASVATISMNAETDAMDLIGGYEQADPLRQGLRALDEVKAALALALKTDLLQDATSSVTELLDGMTQGSLPTAGTLGRLAAAVGSLHSPQMQDSLDTLSRCSTAVEKARFEWTDGVLVDALVEGKWLILDNANLCSSSVLDRLNSLLEPSGTLIMSEHTKEDGSPRLIQPHPDFRVFLITDPRYGELSRAMRNRAVEIYLSHNDANVTTTSVHTESSMARFAQLKSLRPSDDHQLATEATNHLGLVDHALSQSLLRQSTLVQQNQQTFAEASTLAFLYDVSARLTPLVQQISSLGSNQSVMRHLDRVERAQLAKRGTKGSALLTQVGNMIQTTSQWAAQLECSPELSTIRSFFHCFAAYLSHILEATASHQLDVALLNAWLSAVRDLQSGTPAKESALKTLVTPLRQSMTTLESPQHSSTGRACIAMWQKFKPQTPGTMSALQALLKLERLVHQFDGLSGEFAQSVPLLASLRSALARSLAAAPQGANNIDALTQRLEDIMPNADRSSDEEPAVPPPHFVNASKALYRRFAMLRLEGNSLPLDQLSTIGLLARRSIASDTVGIQAIREGSNSPCDLQMLASALPQPTTDGSEDPPLSSDGALFQSCKSANDVSLARLELLMSESQTLARIVCQKAHLLASNPLAALDSCLRRLLHGLLEALSSAAGSDAGLGALAAEMVMKLTGRETFRSPAESVAAGRPGKSIMIVRGQLCEVIDYLLRPQGEGPAQPKMVARVWASFAAACLALFVPGTAFDPALKPRLVRDMHRDTLAHLGSELQAVQALRVDICGESESLRARTLQQDIMDLGAEPEVEEVCRPVTTEITQLQGEFDGLMRAITQGHHSSPVPNEIMMRNLLQARSRLERQYRAYSDVTGPVIGFIDCLRLSHELSLIAELQSQQREMEHSLAKVTPFIDCSLTTWLSDTPFISLLGGTLDQKQTVYVLSLLGARGATKTLVQSSVPLQQHVEESLARFYLQWKAQLSDDQRKEAAKSSLYRFKGDEDLEDDLSNEQIEALFPSQDTGSSQPDTLTQKRERQEHQLAQQLSQLHHVLYTDDEGRSVPWDLLQRYADVAANFGPSLHESTKIPAMIRALSSTNAKISQGKQANELYDMYIDPNVEEATRLRGLMFSLRSRFETLHEAWPEHATPLDVERTCAQILSVAHSEPLTKFLPMLEKLHETVTEWQKIASREHSVNDQLEKLTALIVSWRQLELSSWAGLLHREAVNCEHAASSWWYVAYETIVLASRTVQQSSSELKHHTEGLLRTLEGFMASSGLGEFTPRLEILEDFSAHLATLVVSEPSLEIVRQALTNFLAYHKHFEATVTERLQKTRTSLEKDIKNVIQVASWKDRNIEILKQSAKSSHKKLLRIVRKYRRLLAQPVAPILQGGVPHKEFIQFVHEESTTSLQILDVSASTQETLVHLPSWNSRPDRFKFVDQTVALMRNKTSLIHGIGAGQRISSFVEDINVAINELQKATPSVLTKENEKSVLYLKSRKRRLLADVLRDARSMGFQSNLGDDALKVQMMTHLVLANIPSFASTQVPVDIAAADHSLHRFLSIMPSVREGARKHSEDLTPAEAARCLALLESMLQVSMAQRASLCRHLQTAAEVRIQTQQLAAFATCLAPTSSTSTCGDDMVVRVTCLTMAVDSALDLVRVQGELGNMDYGDTLQSLQTNTETLQQLQRAARNLPTLPANITGEAVESVRRELETATTAAQSSASAAVAAHPELEPVLSHIPSWGGDLSLEPLVIVTNSQATVDTNSWVRGLLQSLDHVLGVTQELEQTVARFNASEHEKKWLVERSKQLMRSLDILRADVLRNEISALLSQLPQLASNSNGTLAALAVACHRVFPILSSFGNAYESLLSELCTMHTENNKMAYNLATSFSTLCQQGFCSPSEKANDETEKSGDVEAGTGLGEGEGGEDISKDVGDDEDLSELAQEAGGKSKDEEMEDQQDAVDMADQEMEGELGDGPEGDKEEDGDGSDDGGADGEMDEEAGEVDDLGPATVDEKMWDQGVNENPAEKDVDEAQGTADEQEMAAGKDNKGDDAESSGDNDERAGPPDAERPADEAEEVEQQKPEGVDQHVDEQKNLDLPEDINMDGQNTAEEGSDLESLADMNDDADGGAPDDTGEIEDDERPDGQRDEAQNMEDNVDADEEDAAAQQGEPAEEYDESAEAQSDILMEENPEEADQDLQEEDVSGEAGNGADRESANQRQAKASASAEHQDDVEQDSEQQQEADAGASGKQQGTQSNDTNTGAEQNAEEQSSLPYKQIGDVLEEWYRQHRQIEQASQRHEAEQGPEKDNDMNMADATFEHLPDDQAAADTQALGAANAEQSTALDEAKGMPVNDQSETESPTYKDAEEPETIEDYSKEDPEPMEPSDALQAQDRPNAFVGETRGTDTDVEMADEEVAPDEDHVNQVDQQLSDTHLDLQEAESDIMSLEEARSSWSEHEASTRNLALVLTEHLRLILQPTQATKMRGDFRTGKRLNIKRIISYIASSYKRDKIWMRRSVPSKRSYQIMLAIDDSKSMAESESRGLAFETLALVSKAMSMLEVGELSVVSFGEDVKVAHDFSTPFTSEAGAKVFRHFSFAQRRTNVRKLLAESIELFRQARLKAASSASELWQLQLIISDGVCEDHPAIRQLVRQAHEERIMVIFVVVDAANQQAQANDGPKQSILDLQTAEFVKNATGEMEVKMLKYLDTFPFNYYLIVRDVQELPGVLAGALRQWFAEVVESG</sequence>
<comment type="caution">
    <text evidence="14">The sequence shown here is derived from an EMBL/GenBank/DDBJ whole genome shotgun (WGS) entry which is preliminary data.</text>
</comment>
<dbReference type="GO" id="GO:0030687">
    <property type="term" value="C:preribosome, large subunit precursor"/>
    <property type="evidence" value="ECO:0007669"/>
    <property type="project" value="TreeGrafter"/>
</dbReference>
<evidence type="ECO:0000313" key="14">
    <source>
        <dbReference type="EMBL" id="TKA25075.1"/>
    </source>
</evidence>
<dbReference type="OrthoDB" id="5186at2759"/>
<dbReference type="Pfam" id="PF17867">
    <property type="entry name" value="AAA_lid_7"/>
    <property type="match status" value="3"/>
</dbReference>
<feature type="compositionally biased region" description="Acidic residues" evidence="12">
    <location>
        <begin position="4282"/>
        <end position="4292"/>
    </location>
</feature>
<keyword evidence="11" id="KW-0175">Coiled coil</keyword>
<evidence type="ECO:0000256" key="8">
    <source>
        <dbReference type="ARBA" id="ARBA00023186"/>
    </source>
</evidence>
<dbReference type="GO" id="GO:0005524">
    <property type="term" value="F:ATP binding"/>
    <property type="evidence" value="ECO:0007669"/>
    <property type="project" value="UniProtKB-KW"/>
</dbReference>
<dbReference type="GO" id="GO:0000027">
    <property type="term" value="P:ribosomal large subunit assembly"/>
    <property type="evidence" value="ECO:0007669"/>
    <property type="project" value="InterPro"/>
</dbReference>
<dbReference type="InterPro" id="IPR011704">
    <property type="entry name" value="ATPase_dyneun-rel_AAA"/>
</dbReference>
<keyword evidence="9 10" id="KW-0539">Nucleus</keyword>
<feature type="compositionally biased region" description="Acidic residues" evidence="12">
    <location>
        <begin position="4202"/>
        <end position="4215"/>
    </location>
</feature>
<dbReference type="Pfam" id="PF17865">
    <property type="entry name" value="AAA_lid_5"/>
    <property type="match status" value="1"/>
</dbReference>
<accession>A0A4U0TTB2</accession>
<feature type="region of interest" description="Disordered" evidence="12">
    <location>
        <begin position="711"/>
        <end position="733"/>
    </location>
</feature>
<dbReference type="Gene3D" id="3.40.50.410">
    <property type="entry name" value="von Willebrand factor, type A domain"/>
    <property type="match status" value="1"/>
</dbReference>
<evidence type="ECO:0000256" key="6">
    <source>
        <dbReference type="ARBA" id="ARBA00022741"/>
    </source>
</evidence>
<comment type="similarity">
    <text evidence="3 10">Belongs to the midasin family.</text>
</comment>
<feature type="compositionally biased region" description="Basic and acidic residues" evidence="12">
    <location>
        <begin position="4110"/>
        <end position="4148"/>
    </location>
</feature>
<feature type="compositionally biased region" description="Polar residues" evidence="12">
    <location>
        <begin position="4300"/>
        <end position="4325"/>
    </location>
</feature>